<dbReference type="OrthoDB" id="676979at2759"/>
<reference evidence="6" key="2">
    <citation type="submission" date="2022-10" db="EMBL/GenBank/DDBJ databases">
        <authorList>
            <consortium name="ENA_rothamsted_submissions"/>
            <consortium name="culmorum"/>
            <person name="King R."/>
        </authorList>
    </citation>
    <scope>NUCLEOTIDE SEQUENCE</scope>
</reference>
<dbReference type="Gene3D" id="1.20.5.1700">
    <property type="match status" value="1"/>
</dbReference>
<dbReference type="PANTHER" id="PTHR24373:SF275">
    <property type="entry name" value="TIR DOMAIN-CONTAINING PROTEIN"/>
    <property type="match status" value="1"/>
</dbReference>
<dbReference type="EMBL" id="OU895880">
    <property type="protein sequence ID" value="CAG9811956.1"/>
    <property type="molecule type" value="Genomic_DNA"/>
</dbReference>
<evidence type="ECO:0000313" key="7">
    <source>
        <dbReference type="Proteomes" id="UP001153620"/>
    </source>
</evidence>
<protein>
    <submittedName>
        <fullName evidence="6">Uncharacterized protein</fullName>
    </submittedName>
</protein>
<keyword evidence="3" id="KW-0677">Repeat</keyword>
<dbReference type="SMART" id="SM00369">
    <property type="entry name" value="LRR_TYP"/>
    <property type="match status" value="3"/>
</dbReference>
<reference evidence="6" key="1">
    <citation type="submission" date="2022-01" db="EMBL/GenBank/DDBJ databases">
        <authorList>
            <person name="King R."/>
        </authorList>
    </citation>
    <scope>NUCLEOTIDE SEQUENCE</scope>
</reference>
<dbReference type="InterPro" id="IPR001611">
    <property type="entry name" value="Leu-rich_rpt"/>
</dbReference>
<dbReference type="AlphaFoldDB" id="A0A9N9SBP8"/>
<dbReference type="PROSITE" id="PS51450">
    <property type="entry name" value="LRR"/>
    <property type="match status" value="1"/>
</dbReference>
<dbReference type="InterPro" id="IPR032675">
    <property type="entry name" value="LRR_dom_sf"/>
</dbReference>
<dbReference type="Pfam" id="PF13855">
    <property type="entry name" value="LRR_8"/>
    <property type="match status" value="2"/>
</dbReference>
<accession>A0A9N9SBP8</accession>
<organism evidence="6 7">
    <name type="scientific">Chironomus riparius</name>
    <dbReference type="NCBI Taxonomy" id="315576"/>
    <lineage>
        <taxon>Eukaryota</taxon>
        <taxon>Metazoa</taxon>
        <taxon>Ecdysozoa</taxon>
        <taxon>Arthropoda</taxon>
        <taxon>Hexapoda</taxon>
        <taxon>Insecta</taxon>
        <taxon>Pterygota</taxon>
        <taxon>Neoptera</taxon>
        <taxon>Endopterygota</taxon>
        <taxon>Diptera</taxon>
        <taxon>Nematocera</taxon>
        <taxon>Chironomoidea</taxon>
        <taxon>Chironomidae</taxon>
        <taxon>Chironominae</taxon>
        <taxon>Chironomus</taxon>
    </lineage>
</organism>
<dbReference type="InterPro" id="IPR050328">
    <property type="entry name" value="Dev_Immune_Receptor"/>
</dbReference>
<dbReference type="SUPFAM" id="SSF52058">
    <property type="entry name" value="L domain-like"/>
    <property type="match status" value="1"/>
</dbReference>
<feature type="coiled-coil region" evidence="4">
    <location>
        <begin position="244"/>
        <end position="334"/>
    </location>
</feature>
<keyword evidence="7" id="KW-1185">Reference proteome</keyword>
<keyword evidence="4" id="KW-0175">Coiled coil</keyword>
<feature type="signal peptide" evidence="5">
    <location>
        <begin position="1"/>
        <end position="20"/>
    </location>
</feature>
<evidence type="ECO:0000256" key="3">
    <source>
        <dbReference type="ARBA" id="ARBA00022737"/>
    </source>
</evidence>
<dbReference type="Gene3D" id="3.80.10.10">
    <property type="entry name" value="Ribonuclease Inhibitor"/>
    <property type="match status" value="2"/>
</dbReference>
<evidence type="ECO:0000256" key="1">
    <source>
        <dbReference type="ARBA" id="ARBA00022614"/>
    </source>
</evidence>
<evidence type="ECO:0000256" key="2">
    <source>
        <dbReference type="ARBA" id="ARBA00022729"/>
    </source>
</evidence>
<feature type="chain" id="PRO_5040204627" evidence="5">
    <location>
        <begin position="21"/>
        <end position="555"/>
    </location>
</feature>
<evidence type="ECO:0000256" key="5">
    <source>
        <dbReference type="SAM" id="SignalP"/>
    </source>
</evidence>
<dbReference type="InterPro" id="IPR003591">
    <property type="entry name" value="Leu-rich_rpt_typical-subtyp"/>
</dbReference>
<keyword evidence="1" id="KW-0433">Leucine-rich repeat</keyword>
<sequence>MVKAAILLLLVFFSLGSSHAADITCTFKTVSSTELLYFDVPQYACNLIKDFPSIIMAVDNVIGDHMTNKSKDNVTSLTIDSRKIFLIPNLVAEFPSLIYIKMTKTPIRVLEKSNLEVYKEKLEHLVIQNSMLEIISKDSFAGFTKMKTLDLKNNKIFYIAQDVFNSLASIDYLMLKGNNCTDISSNDIGNYITGNGEFQDLLTKILNSTCHFSDFEKLLSIYQNATLNLDSEVYNAPGISNLVIDQQGCLIDKMEKELGDLKEATNKTKVLFDAAQKNISTLNDEINKLTDENIECKSHLSSLGTERDEAKTQAETLKTEMEELEQIAEKCMEVNGTCRYNTGELGYTCIAHNISVAKKGIEILWTGSQNPPNLSNRNIETLIIRNLEVMFMPRKIGDAFIKLKNLIVKSCKLSKLSVDDFLHMEDVKSIEITLNEITSIEAGVFVGLPALTSLDLSGNKIKSLPSMVFAQLNAIKKIILNKNQLTTIRADFVSATNSIEYFSATDNQLKKLESSFVWRLRAAKFIDFTGNGCNQKFDLVSDNYISFYSAILTRC</sequence>
<dbReference type="Proteomes" id="UP001153620">
    <property type="component" value="Chromosome 4"/>
</dbReference>
<dbReference type="PANTHER" id="PTHR24373">
    <property type="entry name" value="SLIT RELATED LEUCINE-RICH REPEAT NEURONAL PROTEIN"/>
    <property type="match status" value="1"/>
</dbReference>
<proteinExistence type="predicted"/>
<evidence type="ECO:0000313" key="6">
    <source>
        <dbReference type="EMBL" id="CAG9811956.1"/>
    </source>
</evidence>
<keyword evidence="2 5" id="KW-0732">Signal</keyword>
<name>A0A9N9SBP8_9DIPT</name>
<evidence type="ECO:0000256" key="4">
    <source>
        <dbReference type="SAM" id="Coils"/>
    </source>
</evidence>
<gene>
    <name evidence="6" type="ORF">CHIRRI_LOCUS14763</name>
</gene>